<evidence type="ECO:0000313" key="9">
    <source>
        <dbReference type="Proteomes" id="UP000126568"/>
    </source>
</evidence>
<reference evidence="6" key="5">
    <citation type="journal article" date="2018" name="Transbound. Emerg. Dis.">
        <title>Epidemiological characterization of lumpy skin disease outbreaks in Russia in 2016.</title>
        <authorList>
            <person name="Sprygin A."/>
            <person name="Artyuchova E."/>
            <person name="Babin Y."/>
            <person name="Prutnikov P."/>
            <person name="Kostrova E."/>
            <person name="Byadovskaya O."/>
            <person name="Kononov A."/>
        </authorList>
    </citation>
    <scope>NUCLEOTIDE SEQUENCE [LARGE SCALE GENOMIC DNA]</scope>
    <source>
        <strain evidence="6">LSDV/Russia/Dagestan/2015</strain>
    </source>
</reference>
<feature type="compositionally biased region" description="Low complexity" evidence="1">
    <location>
        <begin position="57"/>
        <end position="78"/>
    </location>
</feature>
<dbReference type="EMBL" id="MN642592">
    <property type="protein sequence ID" value="QGM12475.1"/>
    <property type="molecule type" value="Genomic_DNA"/>
</dbReference>
<protein>
    <submittedName>
        <fullName evidence="3">Uncharacterized protein</fullName>
    </submittedName>
</protein>
<reference evidence="5" key="2">
    <citation type="submission" date="2016-09" db="EMBL/GenBank/DDBJ databases">
        <title>Complete Genome Sequence Of A Lumpy Skin Disease Virus Strain Isolated From An Outbreak In Israel In 2012.</title>
        <authorList>
            <person name="Vandenbussche F."/>
            <person name="Mathijs E."/>
            <person name="Haegeman A."/>
            <person name="Gelman B."/>
            <person name="Van Borm S."/>
            <person name="De Clercq K."/>
        </authorList>
    </citation>
    <scope>NUCLEOTIDE SEQUENCE [LARGE SCALE GENOMIC DNA]</scope>
    <source>
        <strain evidence="5">155920/2012</strain>
    </source>
</reference>
<evidence type="ECO:0000313" key="5">
    <source>
        <dbReference type="EMBL" id="ATG80208.1"/>
    </source>
</evidence>
<proteinExistence type="predicted"/>
<sequence>MDKKIYCGIVFGYRLLKKSIKEKAIKCVSFIRKSNMKKAISIERVTLLDGDGDGDGANDSNSNSDSDSNTVSSEDNDTKYNYNYKYKFTKRKTPHKVMYYINYDDSVSNDDVFL</sequence>
<evidence type="ECO:0000313" key="6">
    <source>
        <dbReference type="EMBL" id="AZC86022.2"/>
    </source>
</evidence>
<feature type="region of interest" description="Disordered" evidence="1">
    <location>
        <begin position="51"/>
        <end position="78"/>
    </location>
</feature>
<evidence type="ECO:0000313" key="3">
    <source>
        <dbReference type="EMBL" id="ARO77330.1"/>
    </source>
</evidence>
<accession>Q8JU16</accession>
<dbReference type="EMBL" id="KX894508">
    <property type="protein sequence ID" value="ATG80208.1"/>
    <property type="molecule type" value="Genomic_DNA"/>
</dbReference>
<reference evidence="4" key="4">
    <citation type="journal article" date="2017" name="Genome Announc.">
        <title>Complete Genome Sequence of Lumpy Skin Disease Virus Isolate SERBIA/Bujanovac/2016, Detected during an Outbreak in the Balkan Area.</title>
        <authorList>
            <person name="Toplak I."/>
            <person name="Petrovic T."/>
            <person name="Vidanovic D."/>
            <person name="Lazic S."/>
            <person name="Sekler M."/>
            <person name="Manic M."/>
            <person name="Petrovic M."/>
            <person name="Kuhar U."/>
        </authorList>
    </citation>
    <scope>NUCLEOTIDE SEQUENCE [LARGE SCALE GENOMIC DNA]</scope>
    <source>
        <strain evidence="4">SERBIA/Bujanovac/2016</strain>
    </source>
</reference>
<dbReference type="Proteomes" id="UP000320780">
    <property type="component" value="Segment"/>
</dbReference>
<name>A0A1W6S9J2_LSDV</name>
<dbReference type="EMBL" id="MH893760">
    <property type="protein sequence ID" value="AZC86022.2"/>
    <property type="molecule type" value="Genomic_DNA"/>
</dbReference>
<organism evidence="3">
    <name type="scientific">Lumpy skin disease virus</name>
    <name type="common">LSDV</name>
    <dbReference type="NCBI Taxonomy" id="59509"/>
    <lineage>
        <taxon>Viruses</taxon>
        <taxon>Varidnaviria</taxon>
        <taxon>Bamfordvirae</taxon>
        <taxon>Nucleocytoviricota</taxon>
        <taxon>Pokkesviricetes</taxon>
        <taxon>Chitovirales</taxon>
        <taxon>Poxviridae</taxon>
        <taxon>Chordopoxvirinae</taxon>
        <taxon>Capripoxvirus</taxon>
        <taxon>Capripoxvirus lumpyskinpox</taxon>
    </lineage>
</organism>
<evidence type="ECO:0000313" key="2">
    <source>
        <dbReference type="EMBL" id="AAN02589.1"/>
    </source>
</evidence>
<evidence type="ECO:0000313" key="8">
    <source>
        <dbReference type="EMBL" id="QIM58681.1"/>
    </source>
</evidence>
<evidence type="ECO:0000256" key="1">
    <source>
        <dbReference type="SAM" id="MobiDB-lite"/>
    </source>
</evidence>
<dbReference type="Proteomes" id="UP000427849">
    <property type="component" value="Segment"/>
</dbReference>
<reference evidence="2 9" key="1">
    <citation type="journal article" date="2003" name="Arch. Virol.">
        <title>Comparative sequence analysis of the South African vaccine strain and two virulent field isolates of Lumpy skin disease virus.</title>
        <authorList>
            <person name="Kara P.D."/>
            <person name="Afonso C.L."/>
            <person name="Wallace D.B."/>
            <person name="Kutish G.F."/>
            <person name="Abolnik C."/>
            <person name="Lu Z."/>
            <person name="Vreede F.T."/>
            <person name="Taljaard L.C.F."/>
            <person name="Zsak A."/>
            <person name="Viljoen G.J."/>
            <person name="Rock D.L."/>
        </authorList>
    </citation>
    <scope>NUCLEOTIDE SEQUENCE [LARGE SCALE GENOMIC DNA]</scope>
    <source>
        <strain evidence="9">(isolate Bovine/Kenya/Neethling 2490/1958) (LSDV) (Lumpy skin disease virus (isolate NI-2490)</strain>
        <strain evidence="2">Neethling Warmbaths LW</strain>
    </source>
</reference>
<organismHost>
    <name type="scientific">Bos taurus</name>
    <name type="common">Bovine</name>
    <dbReference type="NCBI Taxonomy" id="9913"/>
</organismHost>
<reference evidence="3" key="3">
    <citation type="journal article" date="2017" name="Genome Announc.">
        <title>Complete Genome Sequence of the Lumpy Skin Disease Virus Isolated from the First Reported Case in Greece in 2015.</title>
        <authorList>
            <person name="Agianniotaki E.I."/>
            <person name="Mathijs E."/>
            <person name="Vandenbussche F."/>
            <person name="Tasioudi K.E."/>
            <person name="Haegeman A."/>
            <person name="Iliadou P."/>
            <person name="Chaintoutis S.C."/>
            <person name="Dovas C.I."/>
            <person name="Van Borm S."/>
            <person name="Chondrokouki E.D."/>
            <person name="De Clercq K."/>
        </authorList>
    </citation>
    <scope>NUCLEOTIDE SEQUENCE [LARGE SCALE GENOMIC DNA]</scope>
    <source>
        <strain evidence="3">Evros/GR/15</strain>
    </source>
</reference>
<evidence type="ECO:0000313" key="10">
    <source>
        <dbReference type="Proteomes" id="UP000427849"/>
    </source>
</evidence>
<dbReference type="EMBL" id="KY829023">
    <property type="protein sequence ID" value="ARO77330.1"/>
    <property type="molecule type" value="Genomic_DNA"/>
</dbReference>
<evidence type="ECO:0000313" key="7">
    <source>
        <dbReference type="EMBL" id="QGM12475.1"/>
    </source>
</evidence>
<accession>A0A3G7FI99</accession>
<gene>
    <name evidence="3" type="primary">LD022</name>
    <name evidence="7" type="ORF">LD023</name>
</gene>
<accession>A0A1W6S9J2</accession>
<dbReference type="EMBL" id="MT130502">
    <property type="protein sequence ID" value="QIM58681.1"/>
    <property type="molecule type" value="Genomic_DNA"/>
</dbReference>
<dbReference type="Proteomes" id="UP000316129">
    <property type="component" value="Segment"/>
</dbReference>
<evidence type="ECO:0000313" key="11">
    <source>
        <dbReference type="Proteomes" id="UP000500700"/>
    </source>
</evidence>
<dbReference type="Proteomes" id="UP000316259">
    <property type="component" value="Segment"/>
</dbReference>
<dbReference type="Proteomes" id="UP000500700">
    <property type="component" value="Segment"/>
</dbReference>
<reference evidence="7 10" key="6">
    <citation type="submission" date="2019-11" db="EMBL/GenBank/DDBJ databases">
        <title>Complete Genome Sequence of the Lumpy Skin Disease Virus Isolated from the 2016 Outbreak in Kazakhstan.</title>
        <authorList>
            <person name="Mathijs E."/>
            <person name="Vandenbussche F."/>
            <person name="Saduakassova M."/>
            <person name="Kabduldanov T."/>
            <person name="Haegeman A."/>
            <person name="Aerts L."/>
            <person name="Kyzaibayev T."/>
            <person name="Sultanov A."/>
            <person name="Van Borm S."/>
            <person name="De Clercq K."/>
        </authorList>
    </citation>
    <scope>NUCLEOTIDE SEQUENCE [LARGE SCALE GENOMIC DNA]</scope>
    <source>
        <strain evidence="7 10">Kubash/KAZ/16</strain>
    </source>
</reference>
<dbReference type="Proteomes" id="UP000316459">
    <property type="component" value="Segment"/>
</dbReference>
<dbReference type="EMBL" id="KY702007">
    <property type="protein sequence ID" value="ART89347.1"/>
    <property type="molecule type" value="Genomic_DNA"/>
</dbReference>
<dbReference type="Proteomes" id="UP000126568">
    <property type="component" value="Segment"/>
</dbReference>
<dbReference type="EMBL" id="AF409137">
    <property type="protein sequence ID" value="AAN02589.1"/>
    <property type="molecule type" value="Genomic_DNA"/>
</dbReference>
<evidence type="ECO:0000313" key="4">
    <source>
        <dbReference type="EMBL" id="ART89347.1"/>
    </source>
</evidence>
<reference evidence="8 11" key="7">
    <citation type="submission" date="2020-02" db="EMBL/GenBank/DDBJ databases">
        <authorList>
            <person name="Orynbayev M."/>
            <person name="Nissanova R."/>
            <person name="Sultankulova K."/>
            <person name="Kozhabergenov N."/>
        </authorList>
    </citation>
    <scope>NUCLEOTIDE SEQUENCE [LARGE SCALE GENOMIC DNA]</scope>
    <source>
        <strain evidence="8 11">Neethling-RIBSP vaccine</strain>
    </source>
</reference>